<protein>
    <submittedName>
        <fullName evidence="1">Uncharacterized protein</fullName>
    </submittedName>
</protein>
<reference evidence="1 2" key="1">
    <citation type="submission" date="2019-09" db="EMBL/GenBank/DDBJ databases">
        <title>Genome sequence of Rhodovastum atsumiense, a diverse member of the Acetobacteraceae family of non-sulfur purple photosynthetic bacteria.</title>
        <authorList>
            <person name="Meyer T."/>
            <person name="Kyndt J."/>
        </authorList>
    </citation>
    <scope>NUCLEOTIDE SEQUENCE [LARGE SCALE GENOMIC DNA]</scope>
    <source>
        <strain evidence="1 2">DSM 21279</strain>
    </source>
</reference>
<dbReference type="RefSeq" id="WP_150039290.1">
    <property type="nucleotide sequence ID" value="NZ_OW485601.1"/>
</dbReference>
<sequence>MASDIPQGVSISLRGPDHAAVEAAANELKERFGKRFAVCRRSVAPVSSGGGLTIRATLLVSAEDHLDAAVAASLDLFYSGSRTGLQEA</sequence>
<evidence type="ECO:0000313" key="2">
    <source>
        <dbReference type="Proteomes" id="UP000325255"/>
    </source>
</evidence>
<accession>A0A5M6IZY2</accession>
<evidence type="ECO:0000313" key="1">
    <source>
        <dbReference type="EMBL" id="KAA5613906.1"/>
    </source>
</evidence>
<name>A0A5M6IZY2_9PROT</name>
<dbReference type="AlphaFoldDB" id="A0A5M6IZY2"/>
<dbReference type="Proteomes" id="UP000325255">
    <property type="component" value="Unassembled WGS sequence"/>
</dbReference>
<proteinExistence type="predicted"/>
<keyword evidence="2" id="KW-1185">Reference proteome</keyword>
<organism evidence="1 2">
    <name type="scientific">Rhodovastum atsumiense</name>
    <dbReference type="NCBI Taxonomy" id="504468"/>
    <lineage>
        <taxon>Bacteria</taxon>
        <taxon>Pseudomonadati</taxon>
        <taxon>Pseudomonadota</taxon>
        <taxon>Alphaproteobacteria</taxon>
        <taxon>Acetobacterales</taxon>
        <taxon>Acetobacteraceae</taxon>
        <taxon>Rhodovastum</taxon>
    </lineage>
</organism>
<dbReference type="EMBL" id="VWPK01000004">
    <property type="protein sequence ID" value="KAA5613906.1"/>
    <property type="molecule type" value="Genomic_DNA"/>
</dbReference>
<comment type="caution">
    <text evidence="1">The sequence shown here is derived from an EMBL/GenBank/DDBJ whole genome shotgun (WGS) entry which is preliminary data.</text>
</comment>
<gene>
    <name evidence="1" type="ORF">F1189_03785</name>
</gene>